<sequence>MTMTDHESQETAQGAGEGPESSQMMDNVQQTASIEEAATQVLPAHEGEFGGQEEPVELGDESEQTVDYGNKSAAMQAPSTPQDAPTAQADSAEVEQAADGAESADAAGAGAAEPTDPTQAIPEGAQGESGENADSWSQGASGPAFGGQPTWQSGPSGAPPTYISTPPSEYMRPPATPQVRRPTGPNAPTIVFGLLIGLVGLACLAAGLFFSWYDGVGVSFNVGLIMTVLCGGLGGFLLLAGLVWGLVSWIKGRDDDERHAEFRG</sequence>
<evidence type="ECO:0000313" key="3">
    <source>
        <dbReference type="EMBL" id="BDR52523.1"/>
    </source>
</evidence>
<feature type="transmembrane region" description="Helical" evidence="2">
    <location>
        <begin position="190"/>
        <end position="212"/>
    </location>
</feature>
<name>A0ABN6SAS3_9BIFI</name>
<evidence type="ECO:0000313" key="4">
    <source>
        <dbReference type="Proteomes" id="UP001321766"/>
    </source>
</evidence>
<feature type="region of interest" description="Disordered" evidence="1">
    <location>
        <begin position="1"/>
        <end position="182"/>
    </location>
</feature>
<dbReference type="Proteomes" id="UP001321766">
    <property type="component" value="Chromosome"/>
</dbReference>
<feature type="compositionally biased region" description="Acidic residues" evidence="1">
    <location>
        <begin position="54"/>
        <end position="64"/>
    </location>
</feature>
<feature type="compositionally biased region" description="Polar residues" evidence="1">
    <location>
        <begin position="20"/>
        <end position="33"/>
    </location>
</feature>
<dbReference type="EMBL" id="AP026798">
    <property type="protein sequence ID" value="BDR52523.1"/>
    <property type="molecule type" value="Genomic_DNA"/>
</dbReference>
<keyword evidence="2" id="KW-1133">Transmembrane helix</keyword>
<gene>
    <name evidence="3" type="ORF">KIM372_04300</name>
</gene>
<keyword evidence="2" id="KW-0812">Transmembrane</keyword>
<keyword evidence="4" id="KW-1185">Reference proteome</keyword>
<evidence type="ECO:0000256" key="1">
    <source>
        <dbReference type="SAM" id="MobiDB-lite"/>
    </source>
</evidence>
<organism evidence="3 4">
    <name type="scientific">Bombiscardovia nodaiensis</name>
    <dbReference type="NCBI Taxonomy" id="2932181"/>
    <lineage>
        <taxon>Bacteria</taxon>
        <taxon>Bacillati</taxon>
        <taxon>Actinomycetota</taxon>
        <taxon>Actinomycetes</taxon>
        <taxon>Bifidobacteriales</taxon>
        <taxon>Bifidobacteriaceae</taxon>
        <taxon>Bombiscardovia</taxon>
    </lineage>
</organism>
<evidence type="ECO:0000256" key="2">
    <source>
        <dbReference type="SAM" id="Phobius"/>
    </source>
</evidence>
<reference evidence="3 4" key="1">
    <citation type="journal article" date="2023" name="Microbiol. Spectr.">
        <title>Symbiosis of Carpenter Bees with Uncharacterized Lactic Acid Bacteria Showing NAD Auxotrophy.</title>
        <authorList>
            <person name="Kawasaki S."/>
            <person name="Ozawa K."/>
            <person name="Mori T."/>
            <person name="Yamamoto A."/>
            <person name="Ito M."/>
            <person name="Ohkuma M."/>
            <person name="Sakamoto M."/>
            <person name="Matsutani M."/>
        </authorList>
    </citation>
    <scope>NUCLEOTIDE SEQUENCE [LARGE SCALE GENOMIC DNA]</scope>
    <source>
        <strain evidence="3 4">Kim37-2</strain>
    </source>
</reference>
<keyword evidence="2" id="KW-0472">Membrane</keyword>
<protein>
    <submittedName>
        <fullName evidence="3">Uncharacterized protein</fullName>
    </submittedName>
</protein>
<proteinExistence type="predicted"/>
<accession>A0ABN6SAS3</accession>
<feature type="compositionally biased region" description="Polar residues" evidence="1">
    <location>
        <begin position="77"/>
        <end position="89"/>
    </location>
</feature>
<feature type="transmembrane region" description="Helical" evidence="2">
    <location>
        <begin position="224"/>
        <end position="250"/>
    </location>
</feature>
<feature type="compositionally biased region" description="Low complexity" evidence="1">
    <location>
        <begin position="97"/>
        <end position="113"/>
    </location>
</feature>